<dbReference type="Gene3D" id="3.10.20.90">
    <property type="entry name" value="Phosphatidylinositol 3-kinase Catalytic Subunit, Chain A, domain 1"/>
    <property type="match status" value="1"/>
</dbReference>
<dbReference type="PANTHER" id="PTHR18916:SF85">
    <property type="entry name" value="TUBULIN-FOLDING COFACTOR B"/>
    <property type="match status" value="1"/>
</dbReference>
<keyword evidence="3" id="KW-0143">Chaperone</keyword>
<dbReference type="CDD" id="cd01789">
    <property type="entry name" value="Ubl_TBCB"/>
    <property type="match status" value="1"/>
</dbReference>
<dbReference type="SUPFAM" id="SSF74924">
    <property type="entry name" value="Cap-Gly domain"/>
    <property type="match status" value="1"/>
</dbReference>
<dbReference type="GO" id="GO:0051010">
    <property type="term" value="F:microtubule plus-end binding"/>
    <property type="evidence" value="ECO:0007669"/>
    <property type="project" value="TreeGrafter"/>
</dbReference>
<evidence type="ECO:0000256" key="2">
    <source>
        <dbReference type="ARBA" id="ARBA00022490"/>
    </source>
</evidence>
<dbReference type="GO" id="GO:0005829">
    <property type="term" value="C:cytosol"/>
    <property type="evidence" value="ECO:0007669"/>
    <property type="project" value="UniProtKB-ARBA"/>
</dbReference>
<dbReference type="OMA" id="DQYEQRT"/>
<sequence>MTEYTVKTSDFLNVFITSSCEDKSIERRFHKGITIADLKGKLEILTGGNPGTMKIKAFDKTDKLICNLDNDEALLGSYHIDDGMRIHVEDNFELRKQLDYDMDVQKFELSQEDYAKRTDSLQSYLKMHRLGKYNETEVEKKEREKKREEELEQEKLKDIKVGLRCQVSTPMQPVRRATVKYVGTTEFNSGFWVGVQFDEPYGKNDGSVQGKRYFECPPKYGSFVKPMYIEVGDFPEEEINFDDEL</sequence>
<comment type="similarity">
    <text evidence="4">Belongs to the TBCB family.</text>
</comment>
<evidence type="ECO:0000256" key="3">
    <source>
        <dbReference type="ARBA" id="ARBA00023186"/>
    </source>
</evidence>
<dbReference type="GO" id="GO:0005938">
    <property type="term" value="C:cell cortex"/>
    <property type="evidence" value="ECO:0007669"/>
    <property type="project" value="TreeGrafter"/>
</dbReference>
<dbReference type="InterPro" id="IPR045172">
    <property type="entry name" value="TBCB_Ubl"/>
</dbReference>
<keyword evidence="7" id="KW-1185">Reference proteome</keyword>
<organism evidence="6 7">
    <name type="scientific">Cimex lectularius</name>
    <name type="common">Bed bug</name>
    <name type="synonym">Acanthia lectularia</name>
    <dbReference type="NCBI Taxonomy" id="79782"/>
    <lineage>
        <taxon>Eukaryota</taxon>
        <taxon>Metazoa</taxon>
        <taxon>Ecdysozoa</taxon>
        <taxon>Arthropoda</taxon>
        <taxon>Hexapoda</taxon>
        <taxon>Insecta</taxon>
        <taxon>Pterygota</taxon>
        <taxon>Neoptera</taxon>
        <taxon>Paraneoptera</taxon>
        <taxon>Hemiptera</taxon>
        <taxon>Heteroptera</taxon>
        <taxon>Panheteroptera</taxon>
        <taxon>Cimicomorpha</taxon>
        <taxon>Cimicidae</taxon>
        <taxon>Cimex</taxon>
    </lineage>
</organism>
<reference evidence="6" key="1">
    <citation type="submission" date="2022-01" db="UniProtKB">
        <authorList>
            <consortium name="EnsemblMetazoa"/>
        </authorList>
    </citation>
    <scope>IDENTIFICATION</scope>
</reference>
<dbReference type="GO" id="GO:0043014">
    <property type="term" value="F:alpha-tubulin binding"/>
    <property type="evidence" value="ECO:0007669"/>
    <property type="project" value="InterPro"/>
</dbReference>
<feature type="domain" description="CAP-Gly" evidence="5">
    <location>
        <begin position="183"/>
        <end position="225"/>
    </location>
</feature>
<dbReference type="SMART" id="SM01052">
    <property type="entry name" value="CAP_GLY"/>
    <property type="match status" value="1"/>
</dbReference>
<dbReference type="OrthoDB" id="5295208at2759"/>
<evidence type="ECO:0000313" key="6">
    <source>
        <dbReference type="EnsemblMetazoa" id="XP_014242712.1"/>
    </source>
</evidence>
<dbReference type="InterPro" id="IPR036859">
    <property type="entry name" value="CAP-Gly_dom_sf"/>
</dbReference>
<keyword evidence="2" id="KW-0963">Cytoplasm</keyword>
<protein>
    <recommendedName>
        <fullName evidence="5">CAP-Gly domain-containing protein</fullName>
    </recommendedName>
</protein>
<dbReference type="InterPro" id="IPR029071">
    <property type="entry name" value="Ubiquitin-like_domsf"/>
</dbReference>
<evidence type="ECO:0000313" key="7">
    <source>
        <dbReference type="Proteomes" id="UP000494040"/>
    </source>
</evidence>
<name>A0A8I6RB35_CIMLE</name>
<dbReference type="Pfam" id="PF01302">
    <property type="entry name" value="CAP_GLY"/>
    <property type="match status" value="1"/>
</dbReference>
<dbReference type="FunFam" id="2.30.30.190:FF:000013">
    <property type="entry name" value="Tubulin-folding cofactor B"/>
    <property type="match status" value="1"/>
</dbReference>
<proteinExistence type="inferred from homology"/>
<comment type="subcellular location">
    <subcellularLocation>
        <location evidence="1">Cytoplasm</location>
    </subcellularLocation>
</comment>
<dbReference type="AlphaFoldDB" id="A0A8I6RB35"/>
<dbReference type="GO" id="GO:0005634">
    <property type="term" value="C:nucleus"/>
    <property type="evidence" value="ECO:0007669"/>
    <property type="project" value="TreeGrafter"/>
</dbReference>
<dbReference type="GO" id="GO:0031122">
    <property type="term" value="P:cytoplasmic microtubule organization"/>
    <property type="evidence" value="ECO:0007669"/>
    <property type="project" value="TreeGrafter"/>
</dbReference>
<dbReference type="GO" id="GO:0007021">
    <property type="term" value="P:tubulin complex assembly"/>
    <property type="evidence" value="ECO:0007669"/>
    <property type="project" value="InterPro"/>
</dbReference>
<dbReference type="PANTHER" id="PTHR18916">
    <property type="entry name" value="DYNACTIN 1-RELATED MICROTUBULE-BINDING"/>
    <property type="match status" value="1"/>
</dbReference>
<evidence type="ECO:0000256" key="1">
    <source>
        <dbReference type="ARBA" id="ARBA00004496"/>
    </source>
</evidence>
<dbReference type="PROSITE" id="PS00845">
    <property type="entry name" value="CAP_GLY_1"/>
    <property type="match status" value="1"/>
</dbReference>
<dbReference type="Gene3D" id="2.30.30.190">
    <property type="entry name" value="CAP Gly-rich-like domain"/>
    <property type="match status" value="1"/>
</dbReference>
<dbReference type="KEGG" id="clec:106662837"/>
<dbReference type="GO" id="GO:0007023">
    <property type="term" value="P:post-chaperonin tubulin folding pathway"/>
    <property type="evidence" value="ECO:0007669"/>
    <property type="project" value="InterPro"/>
</dbReference>
<accession>A0A8I6RB35</accession>
<dbReference type="InterPro" id="IPR000626">
    <property type="entry name" value="Ubiquitin-like_dom"/>
</dbReference>
<dbReference type="InterPro" id="IPR000938">
    <property type="entry name" value="CAP-Gly_domain"/>
</dbReference>
<gene>
    <name evidence="6" type="primary">106662837</name>
</gene>
<dbReference type="Proteomes" id="UP000494040">
    <property type="component" value="Unassembled WGS sequence"/>
</dbReference>
<dbReference type="Pfam" id="PF14560">
    <property type="entry name" value="Ubiquitin_2"/>
    <property type="match status" value="1"/>
</dbReference>
<dbReference type="SUPFAM" id="SSF54236">
    <property type="entry name" value="Ubiquitin-like"/>
    <property type="match status" value="1"/>
</dbReference>
<dbReference type="PROSITE" id="PS50245">
    <property type="entry name" value="CAP_GLY_2"/>
    <property type="match status" value="1"/>
</dbReference>
<dbReference type="GO" id="GO:0035371">
    <property type="term" value="C:microtubule plus-end"/>
    <property type="evidence" value="ECO:0007669"/>
    <property type="project" value="TreeGrafter"/>
</dbReference>
<evidence type="ECO:0000259" key="5">
    <source>
        <dbReference type="PROSITE" id="PS50245"/>
    </source>
</evidence>
<evidence type="ECO:0000256" key="4">
    <source>
        <dbReference type="ARBA" id="ARBA00025779"/>
    </source>
</evidence>
<dbReference type="EnsemblMetazoa" id="XM_014387226.2">
    <property type="protein sequence ID" value="XP_014242712.1"/>
    <property type="gene ID" value="LOC106662837"/>
</dbReference>